<keyword evidence="3" id="KW-1185">Reference proteome</keyword>
<feature type="region of interest" description="Disordered" evidence="1">
    <location>
        <begin position="1"/>
        <end position="36"/>
    </location>
</feature>
<proteinExistence type="predicted"/>
<sequence>MIDDLDIADPAEETLDLSGDMNLSPSESTDEADAVFCAPMLDRIRTSD</sequence>
<dbReference type="Proteomes" id="UP000199150">
    <property type="component" value="Unassembled WGS sequence"/>
</dbReference>
<evidence type="ECO:0000256" key="1">
    <source>
        <dbReference type="SAM" id="MobiDB-lite"/>
    </source>
</evidence>
<organism evidence="2 3">
    <name type="scientific">Asticcacaulis taihuensis</name>
    <dbReference type="NCBI Taxonomy" id="260084"/>
    <lineage>
        <taxon>Bacteria</taxon>
        <taxon>Pseudomonadati</taxon>
        <taxon>Pseudomonadota</taxon>
        <taxon>Alphaproteobacteria</taxon>
        <taxon>Caulobacterales</taxon>
        <taxon>Caulobacteraceae</taxon>
        <taxon>Asticcacaulis</taxon>
    </lineage>
</organism>
<dbReference type="EMBL" id="FMTS01000008">
    <property type="protein sequence ID" value="SCW80940.1"/>
    <property type="molecule type" value="Genomic_DNA"/>
</dbReference>
<feature type="compositionally biased region" description="Acidic residues" evidence="1">
    <location>
        <begin position="1"/>
        <end position="15"/>
    </location>
</feature>
<reference evidence="3" key="1">
    <citation type="submission" date="2016-10" db="EMBL/GenBank/DDBJ databases">
        <authorList>
            <person name="Varghese N."/>
            <person name="Submissions S."/>
        </authorList>
    </citation>
    <scope>NUCLEOTIDE SEQUENCE [LARGE SCALE GENOMIC DNA]</scope>
    <source>
        <strain evidence="3">CGMCC 1.3431</strain>
    </source>
</reference>
<protein>
    <submittedName>
        <fullName evidence="2">Uncharacterized protein</fullName>
    </submittedName>
</protein>
<accession>A0A1G4THR6</accession>
<gene>
    <name evidence="2" type="ORF">SAMN02927928_3597</name>
</gene>
<evidence type="ECO:0000313" key="3">
    <source>
        <dbReference type="Proteomes" id="UP000199150"/>
    </source>
</evidence>
<name>A0A1G4THR6_9CAUL</name>
<evidence type="ECO:0000313" key="2">
    <source>
        <dbReference type="EMBL" id="SCW80940.1"/>
    </source>
</evidence>
<dbReference type="AlphaFoldDB" id="A0A1G4THR6"/>
<dbReference type="STRING" id="260084.SAMN02927928_3597"/>
<dbReference type="RefSeq" id="WP_170828376.1">
    <property type="nucleotide sequence ID" value="NZ_CBCRYE010000002.1"/>
</dbReference>